<gene>
    <name evidence="5" type="ORF">L7E55_05500</name>
</gene>
<dbReference type="Gene3D" id="3.20.20.100">
    <property type="entry name" value="NADP-dependent oxidoreductase domain"/>
    <property type="match status" value="1"/>
</dbReference>
<evidence type="ECO:0000313" key="6">
    <source>
        <dbReference type="Proteomes" id="UP001154312"/>
    </source>
</evidence>
<feature type="domain" description="4Fe-4S ferredoxin-type" evidence="4">
    <location>
        <begin position="259"/>
        <end position="287"/>
    </location>
</feature>
<dbReference type="GO" id="GO:0051536">
    <property type="term" value="F:iron-sulfur cluster binding"/>
    <property type="evidence" value="ECO:0007669"/>
    <property type="project" value="UniProtKB-KW"/>
</dbReference>
<dbReference type="PANTHER" id="PTHR43312:SF1">
    <property type="entry name" value="NADP-DEPENDENT OXIDOREDUCTASE DOMAIN-CONTAINING PROTEIN"/>
    <property type="match status" value="1"/>
</dbReference>
<dbReference type="PANTHER" id="PTHR43312">
    <property type="entry name" value="D-THREO-ALDOSE 1-DEHYDROGENASE"/>
    <property type="match status" value="1"/>
</dbReference>
<dbReference type="InterPro" id="IPR036812">
    <property type="entry name" value="NAD(P)_OxRdtase_dom_sf"/>
</dbReference>
<evidence type="ECO:0000256" key="3">
    <source>
        <dbReference type="ARBA" id="ARBA00023014"/>
    </source>
</evidence>
<dbReference type="RefSeq" id="WP_277443067.1">
    <property type="nucleotide sequence ID" value="NZ_JAKOAV010000007.1"/>
</dbReference>
<dbReference type="PRINTS" id="PR00069">
    <property type="entry name" value="ALDKETRDTASE"/>
</dbReference>
<keyword evidence="1" id="KW-0479">Metal-binding</keyword>
<organism evidence="5 6">
    <name type="scientific">Pelotomaculum isophthalicicum JI</name>
    <dbReference type="NCBI Taxonomy" id="947010"/>
    <lineage>
        <taxon>Bacteria</taxon>
        <taxon>Bacillati</taxon>
        <taxon>Bacillota</taxon>
        <taxon>Clostridia</taxon>
        <taxon>Eubacteriales</taxon>
        <taxon>Desulfotomaculaceae</taxon>
        <taxon>Pelotomaculum</taxon>
    </lineage>
</organism>
<keyword evidence="3" id="KW-0411">Iron-sulfur</keyword>
<protein>
    <submittedName>
        <fullName evidence="5">Aldo/keto reductase</fullName>
    </submittedName>
</protein>
<dbReference type="GO" id="GO:0016491">
    <property type="term" value="F:oxidoreductase activity"/>
    <property type="evidence" value="ECO:0007669"/>
    <property type="project" value="InterPro"/>
</dbReference>
<dbReference type="InterPro" id="IPR023210">
    <property type="entry name" value="NADP_OxRdtase_dom"/>
</dbReference>
<dbReference type="GO" id="GO:0046872">
    <property type="term" value="F:metal ion binding"/>
    <property type="evidence" value="ECO:0007669"/>
    <property type="project" value="UniProtKB-KW"/>
</dbReference>
<dbReference type="Proteomes" id="UP001154312">
    <property type="component" value="Unassembled WGS sequence"/>
</dbReference>
<feature type="domain" description="4Fe-4S ferredoxin-type" evidence="4">
    <location>
        <begin position="288"/>
        <end position="315"/>
    </location>
</feature>
<reference evidence="5" key="1">
    <citation type="submission" date="2022-02" db="EMBL/GenBank/DDBJ databases">
        <authorList>
            <person name="Leng L."/>
        </authorList>
    </citation>
    <scope>NUCLEOTIDE SEQUENCE</scope>
    <source>
        <strain evidence="5">JI</strain>
    </source>
</reference>
<evidence type="ECO:0000259" key="4">
    <source>
        <dbReference type="PROSITE" id="PS51379"/>
    </source>
</evidence>
<evidence type="ECO:0000256" key="2">
    <source>
        <dbReference type="ARBA" id="ARBA00023004"/>
    </source>
</evidence>
<dbReference type="Gene3D" id="3.30.70.20">
    <property type="match status" value="1"/>
</dbReference>
<dbReference type="PROSITE" id="PS51379">
    <property type="entry name" value="4FE4S_FER_2"/>
    <property type="match status" value="2"/>
</dbReference>
<dbReference type="InterPro" id="IPR053135">
    <property type="entry name" value="AKR2_Oxidoreductase"/>
</dbReference>
<dbReference type="SUPFAM" id="SSF51430">
    <property type="entry name" value="NAD(P)-linked oxidoreductase"/>
    <property type="match status" value="1"/>
</dbReference>
<keyword evidence="6" id="KW-1185">Reference proteome</keyword>
<dbReference type="InterPro" id="IPR020471">
    <property type="entry name" value="AKR"/>
</dbReference>
<dbReference type="PROSITE" id="PS00198">
    <property type="entry name" value="4FE4S_FER_1"/>
    <property type="match status" value="1"/>
</dbReference>
<dbReference type="CDD" id="cd19100">
    <property type="entry name" value="AKR_unchar"/>
    <property type="match status" value="1"/>
</dbReference>
<dbReference type="InterPro" id="IPR017896">
    <property type="entry name" value="4Fe4S_Fe-S-bd"/>
</dbReference>
<evidence type="ECO:0000256" key="1">
    <source>
        <dbReference type="ARBA" id="ARBA00022723"/>
    </source>
</evidence>
<dbReference type="EMBL" id="JAKOAV010000007">
    <property type="protein sequence ID" value="MDF9407818.1"/>
    <property type="molecule type" value="Genomic_DNA"/>
</dbReference>
<dbReference type="InterPro" id="IPR017900">
    <property type="entry name" value="4Fe4S_Fe_S_CS"/>
</dbReference>
<dbReference type="AlphaFoldDB" id="A0A9X4H371"/>
<name>A0A9X4H371_9FIRM</name>
<keyword evidence="2" id="KW-0408">Iron</keyword>
<dbReference type="SUPFAM" id="SSF54862">
    <property type="entry name" value="4Fe-4S ferredoxins"/>
    <property type="match status" value="1"/>
</dbReference>
<accession>A0A9X4H371</accession>
<proteinExistence type="predicted"/>
<dbReference type="Pfam" id="PF00248">
    <property type="entry name" value="Aldo_ket_red"/>
    <property type="match status" value="1"/>
</dbReference>
<sequence>MQYRVLGRTGITVSRLCFGALTIGPLQANLPLAEGVGVIRRALDAGVNFIDTAELYGTYPYIREALRDFGREVIVVSKCYAYTGQGMRESVEKALKMIDRDYIDIFMLHEQESILTIKGHWEAIEYLLKAREKGYVRAIGVSTHHVEGVLGAAAVPEIDVIHPLLNMAGIGIQGGTAHDMLQAVKKAFSAGKGIYAMKALGGGHLLSRSEEAFQYILSISELASVAVGMSSPDEVEYNTLLFSGQPVPPRLKSKIARQPRRLCIEEWCLGCGECVRRCMSEAISLSGGKAVANMAKCTLCGYCGSVCPEFCIKVI</sequence>
<evidence type="ECO:0000313" key="5">
    <source>
        <dbReference type="EMBL" id="MDF9407818.1"/>
    </source>
</evidence>
<comment type="caution">
    <text evidence="5">The sequence shown here is derived from an EMBL/GenBank/DDBJ whole genome shotgun (WGS) entry which is preliminary data.</text>
</comment>